<comment type="subcellular location">
    <subcellularLocation>
        <location evidence="1">Cell inner membrane</location>
        <topology evidence="1">Multi-pass membrane protein</topology>
    </subcellularLocation>
</comment>
<dbReference type="InterPro" id="IPR036640">
    <property type="entry name" value="ABC1_TM_sf"/>
</dbReference>
<dbReference type="SUPFAM" id="SSF90123">
    <property type="entry name" value="ABC transporter transmembrane region"/>
    <property type="match status" value="1"/>
</dbReference>
<dbReference type="InterPro" id="IPR017871">
    <property type="entry name" value="ABC_transporter-like_CS"/>
</dbReference>
<dbReference type="SMART" id="SM00382">
    <property type="entry name" value="AAA"/>
    <property type="match status" value="1"/>
</dbReference>
<dbReference type="SUPFAM" id="SSF52540">
    <property type="entry name" value="P-loop containing nucleoside triphosphate hydrolases"/>
    <property type="match status" value="1"/>
</dbReference>
<gene>
    <name evidence="13" type="primary">msbA</name>
    <name evidence="13" type="ORF">NCTC10254_00819</name>
</gene>
<feature type="transmembrane region" description="Helical" evidence="10">
    <location>
        <begin position="179"/>
        <end position="198"/>
    </location>
</feature>
<comment type="caution">
    <text evidence="13">The sequence shown here is derived from an EMBL/GenBank/DDBJ whole genome shotgun (WGS) entry which is preliminary data.</text>
</comment>
<dbReference type="Gene3D" id="3.40.50.300">
    <property type="entry name" value="P-loop containing nucleotide triphosphate hydrolases"/>
    <property type="match status" value="1"/>
</dbReference>
<proteinExistence type="inferred from homology"/>
<comment type="similarity">
    <text evidence="9">Belongs to the ABC transporter superfamily. Siderophore-Fe(3+) uptake transporter (SIUT) (TC 3.A.1.21) family.</text>
</comment>
<keyword evidence="7 10" id="KW-1133">Transmembrane helix</keyword>
<keyword evidence="8 10" id="KW-0472">Membrane</keyword>
<feature type="domain" description="ABC transporter" evidence="11">
    <location>
        <begin position="344"/>
        <end position="574"/>
    </location>
</feature>
<dbReference type="InterPro" id="IPR011527">
    <property type="entry name" value="ABC1_TM_dom"/>
</dbReference>
<dbReference type="PROSITE" id="PS50929">
    <property type="entry name" value="ABC_TM1F"/>
    <property type="match status" value="1"/>
</dbReference>
<dbReference type="InterPro" id="IPR039421">
    <property type="entry name" value="Type_1_exporter"/>
</dbReference>
<keyword evidence="2" id="KW-0997">Cell inner membrane</keyword>
<evidence type="ECO:0000259" key="11">
    <source>
        <dbReference type="PROSITE" id="PS50893"/>
    </source>
</evidence>
<evidence type="ECO:0000256" key="4">
    <source>
        <dbReference type="ARBA" id="ARBA00022741"/>
    </source>
</evidence>
<evidence type="ECO:0000256" key="2">
    <source>
        <dbReference type="ARBA" id="ARBA00022519"/>
    </source>
</evidence>
<dbReference type="Pfam" id="PF00005">
    <property type="entry name" value="ABC_tran"/>
    <property type="match status" value="1"/>
</dbReference>
<keyword evidence="3 10" id="KW-0812">Transmembrane</keyword>
<keyword evidence="4" id="KW-0547">Nucleotide-binding</keyword>
<dbReference type="InterPro" id="IPR003439">
    <property type="entry name" value="ABC_transporter-like_ATP-bd"/>
</dbReference>
<keyword evidence="13" id="KW-0378">Hydrolase</keyword>
<dbReference type="GO" id="GO:0005886">
    <property type="term" value="C:plasma membrane"/>
    <property type="evidence" value="ECO:0007669"/>
    <property type="project" value="UniProtKB-SubCell"/>
</dbReference>
<feature type="transmembrane region" description="Helical" evidence="10">
    <location>
        <begin position="147"/>
        <end position="173"/>
    </location>
</feature>
<dbReference type="AlphaFoldDB" id="A0A6H9XEU6"/>
<dbReference type="InterPro" id="IPR003593">
    <property type="entry name" value="AAA+_ATPase"/>
</dbReference>
<dbReference type="Proteomes" id="UP000249886">
    <property type="component" value="Unassembled WGS sequence"/>
</dbReference>
<evidence type="ECO:0000256" key="9">
    <source>
        <dbReference type="ARBA" id="ARBA00023455"/>
    </source>
</evidence>
<evidence type="ECO:0000313" key="13">
    <source>
        <dbReference type="EMBL" id="SPW24440.1"/>
    </source>
</evidence>
<dbReference type="GO" id="GO:0140359">
    <property type="term" value="F:ABC-type transporter activity"/>
    <property type="evidence" value="ECO:0007669"/>
    <property type="project" value="InterPro"/>
</dbReference>
<keyword evidence="6" id="KW-1278">Translocase</keyword>
<keyword evidence="5 13" id="KW-0067">ATP-binding</keyword>
<feature type="domain" description="ABC transmembrane type-1" evidence="12">
    <location>
        <begin position="63"/>
        <end position="310"/>
    </location>
</feature>
<dbReference type="PANTHER" id="PTHR24221">
    <property type="entry name" value="ATP-BINDING CASSETTE SUB-FAMILY B"/>
    <property type="match status" value="1"/>
</dbReference>
<name>A0A6H9XEU6_9CORY</name>
<dbReference type="PANTHER" id="PTHR24221:SF654">
    <property type="entry name" value="ATP-BINDING CASSETTE SUB-FAMILY B MEMBER 6"/>
    <property type="match status" value="1"/>
</dbReference>
<evidence type="ECO:0000256" key="6">
    <source>
        <dbReference type="ARBA" id="ARBA00022967"/>
    </source>
</evidence>
<evidence type="ECO:0000256" key="10">
    <source>
        <dbReference type="SAM" id="Phobius"/>
    </source>
</evidence>
<dbReference type="GO" id="GO:0016887">
    <property type="term" value="F:ATP hydrolysis activity"/>
    <property type="evidence" value="ECO:0007669"/>
    <property type="project" value="InterPro"/>
</dbReference>
<dbReference type="RefSeq" id="WP_005526918.1">
    <property type="nucleotide sequence ID" value="NZ_CP050134.2"/>
</dbReference>
<evidence type="ECO:0000313" key="14">
    <source>
        <dbReference type="Proteomes" id="UP000249886"/>
    </source>
</evidence>
<dbReference type="PROSITE" id="PS50893">
    <property type="entry name" value="ABC_TRANSPORTER_2"/>
    <property type="match status" value="1"/>
</dbReference>
<dbReference type="EC" id="3.6.3.-" evidence="13"/>
<keyword evidence="2" id="KW-1003">Cell membrane</keyword>
<organism evidence="13 14">
    <name type="scientific">Corynebacterium matruchotii</name>
    <dbReference type="NCBI Taxonomy" id="43768"/>
    <lineage>
        <taxon>Bacteria</taxon>
        <taxon>Bacillati</taxon>
        <taxon>Actinomycetota</taxon>
        <taxon>Actinomycetes</taxon>
        <taxon>Mycobacteriales</taxon>
        <taxon>Corynebacteriaceae</taxon>
        <taxon>Corynebacterium</taxon>
    </lineage>
</organism>
<protein>
    <submittedName>
        <fullName evidence="13">Putative transport system, ATP-binding protein</fullName>
        <ecNumber evidence="13">3.6.3.-</ecNumber>
    </submittedName>
</protein>
<evidence type="ECO:0000256" key="8">
    <source>
        <dbReference type="ARBA" id="ARBA00023136"/>
    </source>
</evidence>
<sequence length="591" mass="63251">MEPTVKQLVTWLISITRPVLAPLGVSTLCRIANQVLGILLYVVPVYALVAHAVAMGAVDSDGGANPPSIPVVIGFMIVAALAKAFLRYLEHYFGHLVAFKALELIRVRVFRDIYPQAPAIVSATGNRAVGSGDMLTRLTRDISQIEVFFAHTTAPVISAIIVPTCVVACVAVIAPWQGLIAAIILLIVTLITIDTSAYRFAVRVTGRRGALAQHITDSVGGVAEVIGYDAEQRRHRELSELEIPLQHDYVRRSALVGARTGAVAAARLAVLFMLLPATDNLPVTVAAMFAVLRCWDMVNEVADLGNHLSQSLAAARRVWMLSHAGLAPTSGSAQLAPHGPGLSVEWCDVSYTYVGSPRPVVTGVNLAVPAGAWVTVVGTTGSGKSTLAKLLLRYWDVDDGAVLIDGRDHREYDLDSLRAAVAVVTQDIRAMNTTVADNLRLAQPTATDADLLAALWVACLDEEVRLADPVGEGGSALSGGQRQRLSLAQALLRGGRVLVLDEFTAHLNPALAAEVRRRLHAAHPDATIIEIAHDLDNITDSTWVAVMDQGRIVEQGSPADLLAEQGALYHLQHRDQEDQEKEEVSGVSGMH</sequence>
<accession>A0A6H9XEU6</accession>
<dbReference type="PROSITE" id="PS00211">
    <property type="entry name" value="ABC_TRANSPORTER_1"/>
    <property type="match status" value="1"/>
</dbReference>
<dbReference type="InterPro" id="IPR027417">
    <property type="entry name" value="P-loop_NTPase"/>
</dbReference>
<dbReference type="GO" id="GO:0034040">
    <property type="term" value="F:ATPase-coupled lipid transmembrane transporter activity"/>
    <property type="evidence" value="ECO:0007669"/>
    <property type="project" value="TreeGrafter"/>
</dbReference>
<feature type="transmembrane region" description="Helical" evidence="10">
    <location>
        <begin position="38"/>
        <end position="57"/>
    </location>
</feature>
<dbReference type="GeneID" id="84574743"/>
<dbReference type="GO" id="GO:0005524">
    <property type="term" value="F:ATP binding"/>
    <property type="evidence" value="ECO:0007669"/>
    <property type="project" value="UniProtKB-KW"/>
</dbReference>
<dbReference type="EMBL" id="UARK01000001">
    <property type="protein sequence ID" value="SPW24440.1"/>
    <property type="molecule type" value="Genomic_DNA"/>
</dbReference>
<dbReference type="Pfam" id="PF00664">
    <property type="entry name" value="ABC_membrane"/>
    <property type="match status" value="1"/>
</dbReference>
<evidence type="ECO:0000256" key="1">
    <source>
        <dbReference type="ARBA" id="ARBA00004429"/>
    </source>
</evidence>
<feature type="transmembrane region" description="Helical" evidence="10">
    <location>
        <begin position="69"/>
        <end position="86"/>
    </location>
</feature>
<dbReference type="Gene3D" id="1.20.1560.10">
    <property type="entry name" value="ABC transporter type 1, transmembrane domain"/>
    <property type="match status" value="1"/>
</dbReference>
<evidence type="ECO:0000256" key="7">
    <source>
        <dbReference type="ARBA" id="ARBA00022989"/>
    </source>
</evidence>
<evidence type="ECO:0000256" key="3">
    <source>
        <dbReference type="ARBA" id="ARBA00022692"/>
    </source>
</evidence>
<reference evidence="13 14" key="1">
    <citation type="submission" date="2018-06" db="EMBL/GenBank/DDBJ databases">
        <authorList>
            <consortium name="Pathogen Informatics"/>
            <person name="Doyle S."/>
        </authorList>
    </citation>
    <scope>NUCLEOTIDE SEQUENCE [LARGE SCALE GENOMIC DNA]</scope>
    <source>
        <strain evidence="13 14">NCTC10254</strain>
    </source>
</reference>
<evidence type="ECO:0000256" key="5">
    <source>
        <dbReference type="ARBA" id="ARBA00022840"/>
    </source>
</evidence>
<evidence type="ECO:0000259" key="12">
    <source>
        <dbReference type="PROSITE" id="PS50929"/>
    </source>
</evidence>